<proteinExistence type="predicted"/>
<feature type="region of interest" description="Disordered" evidence="1">
    <location>
        <begin position="1"/>
        <end position="84"/>
    </location>
</feature>
<sequence>MGNEMKKDFSPWGFPIPRGLGGDENGDESSSPRGEETDREEAHGGEADLGEEDGGGEDAHHLVPRDPDRRSVGASRRARQARRL</sequence>
<dbReference type="EMBL" id="JBBNAG010000003">
    <property type="protein sequence ID" value="KAK9148195.1"/>
    <property type="molecule type" value="Genomic_DNA"/>
</dbReference>
<accession>A0AAP0PND8</accession>
<dbReference type="AlphaFoldDB" id="A0AAP0PND8"/>
<evidence type="ECO:0000256" key="1">
    <source>
        <dbReference type="SAM" id="MobiDB-lite"/>
    </source>
</evidence>
<dbReference type="Proteomes" id="UP001419268">
    <property type="component" value="Unassembled WGS sequence"/>
</dbReference>
<comment type="caution">
    <text evidence="2">The sequence shown here is derived from an EMBL/GenBank/DDBJ whole genome shotgun (WGS) entry which is preliminary data.</text>
</comment>
<feature type="compositionally biased region" description="Basic and acidic residues" evidence="1">
    <location>
        <begin position="33"/>
        <end position="46"/>
    </location>
</feature>
<name>A0AAP0PND8_9MAGN</name>
<keyword evidence="3" id="KW-1185">Reference proteome</keyword>
<evidence type="ECO:0000313" key="2">
    <source>
        <dbReference type="EMBL" id="KAK9148195.1"/>
    </source>
</evidence>
<feature type="compositionally biased region" description="Basic and acidic residues" evidence="1">
    <location>
        <begin position="57"/>
        <end position="71"/>
    </location>
</feature>
<evidence type="ECO:0000313" key="3">
    <source>
        <dbReference type="Proteomes" id="UP001419268"/>
    </source>
</evidence>
<reference evidence="2 3" key="1">
    <citation type="submission" date="2024-01" db="EMBL/GenBank/DDBJ databases">
        <title>Genome assemblies of Stephania.</title>
        <authorList>
            <person name="Yang L."/>
        </authorList>
    </citation>
    <scope>NUCLEOTIDE SEQUENCE [LARGE SCALE GENOMIC DNA]</scope>
    <source>
        <strain evidence="2">JXDWG</strain>
        <tissue evidence="2">Leaf</tissue>
    </source>
</reference>
<organism evidence="2 3">
    <name type="scientific">Stephania cephalantha</name>
    <dbReference type="NCBI Taxonomy" id="152367"/>
    <lineage>
        <taxon>Eukaryota</taxon>
        <taxon>Viridiplantae</taxon>
        <taxon>Streptophyta</taxon>
        <taxon>Embryophyta</taxon>
        <taxon>Tracheophyta</taxon>
        <taxon>Spermatophyta</taxon>
        <taxon>Magnoliopsida</taxon>
        <taxon>Ranunculales</taxon>
        <taxon>Menispermaceae</taxon>
        <taxon>Menispermoideae</taxon>
        <taxon>Cissampelideae</taxon>
        <taxon>Stephania</taxon>
    </lineage>
</organism>
<protein>
    <submittedName>
        <fullName evidence="2">Uncharacterized protein</fullName>
    </submittedName>
</protein>
<gene>
    <name evidence="2" type="ORF">Scep_006952</name>
</gene>